<reference evidence="2 3" key="1">
    <citation type="submission" date="2021-10" db="EMBL/GenBank/DDBJ databases">
        <title>Collection of gut derived symbiotic bacterial strains cultured from healthy donors.</title>
        <authorList>
            <person name="Lin H."/>
            <person name="Littmann E."/>
            <person name="Kohout C."/>
            <person name="Pamer E.G."/>
        </authorList>
    </citation>
    <scope>NUCLEOTIDE SEQUENCE [LARGE SCALE GENOMIC DNA]</scope>
    <source>
        <strain evidence="2 3">DFI.1.165</strain>
    </source>
</reference>
<feature type="transmembrane region" description="Helical" evidence="1">
    <location>
        <begin position="75"/>
        <end position="95"/>
    </location>
</feature>
<sequence length="403" mass="44642">MALIKCPECGKEISDKADSCPECGCPIQAKEECLISEEVETGYEQPIMNGAAPEEGYRSAKADTAKPAGKSKKGVIIGAVLGAAALLCIIIGIIVSQRNAKIREQQEAEVRKIREYNSAVDNLNALYSSSYSGATDAESVCVLTINVWVDSIYKKYNKETNKYITGTSDFNGAIQNVYNDEDIQKKLTHVKDIQSKLNTYIQELQKCPEELQKCYDAALQVHTTFNALAELALAPSGNITSYKDSEQQKIDNYSSAFNILGALIPAKKQVPLYDAKGNPIEDEFAFVNYLNQNVDKLPATAESSIDLEGFAFYKDTAKICGAEGEVSYNAISLSANVISYIKWGVKNPKKELESQVLEKLRERYGKEGKGDKNSYNWYNEKTKENLVLNIKDDELSISWFNSI</sequence>
<dbReference type="Proteomes" id="UP001299546">
    <property type="component" value="Unassembled WGS sequence"/>
</dbReference>
<keyword evidence="1" id="KW-0812">Transmembrane</keyword>
<keyword evidence="1" id="KW-0472">Membrane</keyword>
<protein>
    <submittedName>
        <fullName evidence="2">Zinc ribbon domain-containing protein</fullName>
    </submittedName>
</protein>
<comment type="caution">
    <text evidence="2">The sequence shown here is derived from an EMBL/GenBank/DDBJ whole genome shotgun (WGS) entry which is preliminary data.</text>
</comment>
<gene>
    <name evidence="2" type="ORF">LIZ65_18770</name>
</gene>
<keyword evidence="1" id="KW-1133">Transmembrane helix</keyword>
<dbReference type="EMBL" id="JAJCIS010000022">
    <property type="protein sequence ID" value="MCB7389329.1"/>
    <property type="molecule type" value="Genomic_DNA"/>
</dbReference>
<evidence type="ECO:0000313" key="2">
    <source>
        <dbReference type="EMBL" id="MCB7389329.1"/>
    </source>
</evidence>
<keyword evidence="3" id="KW-1185">Reference proteome</keyword>
<accession>A0ABS8DMD8</accession>
<proteinExistence type="predicted"/>
<evidence type="ECO:0000256" key="1">
    <source>
        <dbReference type="SAM" id="Phobius"/>
    </source>
</evidence>
<name>A0ABS8DMD8_9FIRM</name>
<organism evidence="2 3">
    <name type="scientific">Bariatricus massiliensis</name>
    <dbReference type="NCBI Taxonomy" id="1745713"/>
    <lineage>
        <taxon>Bacteria</taxon>
        <taxon>Bacillati</taxon>
        <taxon>Bacillota</taxon>
        <taxon>Clostridia</taxon>
        <taxon>Lachnospirales</taxon>
        <taxon>Lachnospiraceae</taxon>
        <taxon>Bariatricus</taxon>
    </lineage>
</organism>
<dbReference type="RefSeq" id="WP_066738356.1">
    <property type="nucleotide sequence ID" value="NZ_JAJCIQ010000021.1"/>
</dbReference>
<evidence type="ECO:0000313" key="3">
    <source>
        <dbReference type="Proteomes" id="UP001299546"/>
    </source>
</evidence>